<organism evidence="2 3">
    <name type="scientific">Diversispora eburnea</name>
    <dbReference type="NCBI Taxonomy" id="1213867"/>
    <lineage>
        <taxon>Eukaryota</taxon>
        <taxon>Fungi</taxon>
        <taxon>Fungi incertae sedis</taxon>
        <taxon>Mucoromycota</taxon>
        <taxon>Glomeromycotina</taxon>
        <taxon>Glomeromycetes</taxon>
        <taxon>Diversisporales</taxon>
        <taxon>Diversisporaceae</taxon>
        <taxon>Diversispora</taxon>
    </lineage>
</organism>
<reference evidence="2" key="1">
    <citation type="submission" date="2021-06" db="EMBL/GenBank/DDBJ databases">
        <authorList>
            <person name="Kallberg Y."/>
            <person name="Tangrot J."/>
            <person name="Rosling A."/>
        </authorList>
    </citation>
    <scope>NUCLEOTIDE SEQUENCE</scope>
    <source>
        <strain evidence="2">AZ414A</strain>
    </source>
</reference>
<accession>A0A9N8VD65</accession>
<evidence type="ECO:0000313" key="3">
    <source>
        <dbReference type="Proteomes" id="UP000789706"/>
    </source>
</evidence>
<feature type="compositionally biased region" description="Polar residues" evidence="1">
    <location>
        <begin position="35"/>
        <end position="51"/>
    </location>
</feature>
<feature type="region of interest" description="Disordered" evidence="1">
    <location>
        <begin position="35"/>
        <end position="63"/>
    </location>
</feature>
<dbReference type="Proteomes" id="UP000789706">
    <property type="component" value="Unassembled WGS sequence"/>
</dbReference>
<dbReference type="AlphaFoldDB" id="A0A9N8VD65"/>
<gene>
    <name evidence="2" type="ORF">DEBURN_LOCUS2196</name>
</gene>
<dbReference type="EMBL" id="CAJVPK010000115">
    <property type="protein sequence ID" value="CAG8452051.1"/>
    <property type="molecule type" value="Genomic_DNA"/>
</dbReference>
<proteinExistence type="predicted"/>
<evidence type="ECO:0000256" key="1">
    <source>
        <dbReference type="SAM" id="MobiDB-lite"/>
    </source>
</evidence>
<dbReference type="OrthoDB" id="2429777at2759"/>
<protein>
    <submittedName>
        <fullName evidence="2">8160_t:CDS:1</fullName>
    </submittedName>
</protein>
<name>A0A9N8VD65_9GLOM</name>
<evidence type="ECO:0000313" key="2">
    <source>
        <dbReference type="EMBL" id="CAG8452051.1"/>
    </source>
</evidence>
<comment type="caution">
    <text evidence="2">The sequence shown here is derived from an EMBL/GenBank/DDBJ whole genome shotgun (WGS) entry which is preliminary data.</text>
</comment>
<keyword evidence="3" id="KW-1185">Reference proteome</keyword>
<sequence>MPRTNVGNATTIKNSNNIAIAEPNNSNRELQHQLPNCTPSPSTLNLSSRQPGSKMRRSESGGSGEFLKFKGLMVLTSVAAQNVDGMENVAENIINKVQQKMYRYNFTNNVLDTTHIVGYRNIASNINDINGNYLPLVNEH</sequence>